<evidence type="ECO:0000256" key="2">
    <source>
        <dbReference type="ARBA" id="ARBA00009340"/>
    </source>
</evidence>
<evidence type="ECO:0000256" key="4">
    <source>
        <dbReference type="ARBA" id="ARBA00023242"/>
    </source>
</evidence>
<dbReference type="GO" id="GO:0005634">
    <property type="term" value="C:nucleus"/>
    <property type="evidence" value="ECO:0007669"/>
    <property type="project" value="UniProtKB-SubCell"/>
</dbReference>
<protein>
    <recommendedName>
        <fullName evidence="5">MMS19 nucleotide excision repair protein</fullName>
    </recommendedName>
</protein>
<dbReference type="InterPro" id="IPR011989">
    <property type="entry name" value="ARM-like"/>
</dbReference>
<dbReference type="GO" id="GO:0006281">
    <property type="term" value="P:DNA repair"/>
    <property type="evidence" value="ECO:0007669"/>
    <property type="project" value="UniProtKB-UniRule"/>
</dbReference>
<organism evidence="8 9">
    <name type="scientific">Daucus carota subsp. sativus</name>
    <name type="common">Carrot</name>
    <dbReference type="NCBI Taxonomy" id="79200"/>
    <lineage>
        <taxon>Eukaryota</taxon>
        <taxon>Viridiplantae</taxon>
        <taxon>Streptophyta</taxon>
        <taxon>Embryophyta</taxon>
        <taxon>Tracheophyta</taxon>
        <taxon>Spermatophyta</taxon>
        <taxon>Magnoliopsida</taxon>
        <taxon>eudicotyledons</taxon>
        <taxon>Gunneridae</taxon>
        <taxon>Pentapetalae</taxon>
        <taxon>asterids</taxon>
        <taxon>campanulids</taxon>
        <taxon>Apiales</taxon>
        <taxon>Apiaceae</taxon>
        <taxon>Apioideae</taxon>
        <taxon>Scandiceae</taxon>
        <taxon>Daucinae</taxon>
        <taxon>Daucus</taxon>
        <taxon>Daucus sect. Daucus</taxon>
    </lineage>
</organism>
<dbReference type="SUPFAM" id="SSF48371">
    <property type="entry name" value="ARM repeat"/>
    <property type="match status" value="2"/>
</dbReference>
<dbReference type="GO" id="GO:0016226">
    <property type="term" value="P:iron-sulfur cluster assembly"/>
    <property type="evidence" value="ECO:0007669"/>
    <property type="project" value="UniProtKB-UniRule"/>
</dbReference>
<accession>A0AAF0XAJ1</accession>
<dbReference type="PANTHER" id="PTHR12891:SF0">
    <property type="entry name" value="MMS19 NUCLEOTIDE EXCISION REPAIR PROTEIN HOMOLOG"/>
    <property type="match status" value="1"/>
</dbReference>
<keyword evidence="3" id="KW-0677">Repeat</keyword>
<dbReference type="Proteomes" id="UP000077755">
    <property type="component" value="Chromosome 6"/>
</dbReference>
<evidence type="ECO:0000313" key="9">
    <source>
        <dbReference type="Proteomes" id="UP000077755"/>
    </source>
</evidence>
<dbReference type="InterPro" id="IPR024687">
    <property type="entry name" value="MMS19_C"/>
</dbReference>
<comment type="similarity">
    <text evidence="2 5">Belongs to the MET18/MMS19 family.</text>
</comment>
<proteinExistence type="inferred from homology"/>
<evidence type="ECO:0000259" key="6">
    <source>
        <dbReference type="Pfam" id="PF12460"/>
    </source>
</evidence>
<comment type="function">
    <text evidence="5">Key component of the cytosolic iron-sulfur protein assembly (CIA) complex, a multiprotein complex that mediates the incorporation of iron-sulfur cluster into apoproteins specifically involved in DNA metabolism and genomic integrity. In the CIA complex, MMS19 acts as an adapter between early-acting CIA components and a subset of cellular target iron-sulfur proteins.</text>
</comment>
<feature type="domain" description="MMS19 C-terminal" evidence="6">
    <location>
        <begin position="695"/>
        <end position="1083"/>
    </location>
</feature>
<dbReference type="InterPro" id="IPR016024">
    <property type="entry name" value="ARM-type_fold"/>
</dbReference>
<keyword evidence="5" id="KW-0234">DNA repair</keyword>
<keyword evidence="5" id="KW-0227">DNA damage</keyword>
<name>A0AAF0XAJ1_DAUCS</name>
<dbReference type="GO" id="GO:0051604">
    <property type="term" value="P:protein maturation"/>
    <property type="evidence" value="ECO:0007669"/>
    <property type="project" value="UniProtKB-UniRule"/>
</dbReference>
<gene>
    <name evidence="8" type="ORF">DCAR_0622936</name>
</gene>
<evidence type="ECO:0000313" key="8">
    <source>
        <dbReference type="EMBL" id="WOH03537.1"/>
    </source>
</evidence>
<dbReference type="Gene3D" id="1.25.10.10">
    <property type="entry name" value="Leucine-rich Repeat Variant"/>
    <property type="match status" value="1"/>
</dbReference>
<dbReference type="Pfam" id="PF12460">
    <property type="entry name" value="MMS19_C"/>
    <property type="match status" value="1"/>
</dbReference>
<dbReference type="EMBL" id="CP093348">
    <property type="protein sequence ID" value="WOH03537.1"/>
    <property type="molecule type" value="Genomic_DNA"/>
</dbReference>
<dbReference type="InterPro" id="IPR039920">
    <property type="entry name" value="MMS19"/>
</dbReference>
<dbReference type="AlphaFoldDB" id="A0AAF0XAJ1"/>
<keyword evidence="9" id="KW-1185">Reference proteome</keyword>
<dbReference type="PANTHER" id="PTHR12891">
    <property type="entry name" value="DNA REPAIR/TRANSCRIPTION PROTEIN MET18/MMS19"/>
    <property type="match status" value="1"/>
</dbReference>
<feature type="domain" description="MMS19 N-terminal" evidence="7">
    <location>
        <begin position="46"/>
        <end position="314"/>
    </location>
</feature>
<evidence type="ECO:0000259" key="7">
    <source>
        <dbReference type="Pfam" id="PF14500"/>
    </source>
</evidence>
<dbReference type="InterPro" id="IPR029240">
    <property type="entry name" value="MMS19_N"/>
</dbReference>
<dbReference type="Pfam" id="PF14500">
    <property type="entry name" value="MMS19_N"/>
    <property type="match status" value="1"/>
</dbReference>
<reference evidence="8" key="1">
    <citation type="journal article" date="2016" name="Nat. Genet.">
        <title>A high-quality carrot genome assembly provides new insights into carotenoid accumulation and asterid genome evolution.</title>
        <authorList>
            <person name="Iorizzo M."/>
            <person name="Ellison S."/>
            <person name="Senalik D."/>
            <person name="Zeng P."/>
            <person name="Satapoomin P."/>
            <person name="Huang J."/>
            <person name="Bowman M."/>
            <person name="Iovene M."/>
            <person name="Sanseverino W."/>
            <person name="Cavagnaro P."/>
            <person name="Yildiz M."/>
            <person name="Macko-Podgorni A."/>
            <person name="Moranska E."/>
            <person name="Grzebelus E."/>
            <person name="Grzebelus D."/>
            <person name="Ashrafi H."/>
            <person name="Zheng Z."/>
            <person name="Cheng S."/>
            <person name="Spooner D."/>
            <person name="Van Deynze A."/>
            <person name="Simon P."/>
        </authorList>
    </citation>
    <scope>NUCLEOTIDE SEQUENCE</scope>
    <source>
        <tissue evidence="8">Leaf</tissue>
    </source>
</reference>
<dbReference type="GO" id="GO:0097361">
    <property type="term" value="C:cytosolic [4Fe-4S] assembly targeting complex"/>
    <property type="evidence" value="ECO:0007669"/>
    <property type="project" value="UniProtKB-UniRule"/>
</dbReference>
<comment type="subcellular location">
    <subcellularLocation>
        <location evidence="1 5">Nucleus</location>
    </subcellularLocation>
</comment>
<evidence type="ECO:0000256" key="5">
    <source>
        <dbReference type="RuleBase" id="RU367072"/>
    </source>
</evidence>
<keyword evidence="4 5" id="KW-0539">Nucleus</keyword>
<evidence type="ECO:0000256" key="1">
    <source>
        <dbReference type="ARBA" id="ARBA00004123"/>
    </source>
</evidence>
<sequence>MADSTHCVKLIESFVDSSSTPAQQAASIDAIAALVKNDMLTLESLVREMAMYLTTTDSFLRARGTLLLGELLACLASKPLESETVLSLIGFFTERLADWKALHGALIGCLALLRRKGNVGVVSSSKALAVAQSYLQNVQVQSLRQSDRKLCFELLGCLLERYPDDIVHLDDVLIPGICESIDGEKDPECLMLAFHIVEVLVHLYPDPTGPLASFATDLFENLSCYFPIHFTHPKGEDIDVKKEELSRTLMVAFASTPLFEPFAIPLLLEKLSSSLPLAKVESLKYLSYCSDKYGAARMAKHVKVIWSALKDIIYTSPESVLLLESEIVDGMSFQESHTVTEALILLQKVFCQNSDLLIDLIVIDEDIKKTVDSIYQFKEYTGIPLADKQRLHAVGSILYFSAKSSIGSCNRVFEAFFPCLINALGISAENSVALLSSPCNFGATYLCVELLAGCRALVVRTKGNATSNVIVQEAWCDILCTYSTSLTKLFSFTLITGVDGSTQNACLHSGVKGLQILATFPGDFSPISKSVYESILLKLISVVTGNCKDAFLWKLALKALVEVGSFVDKSEDTEKAQSFNAIVVDKIASFMLCDDLSMPLPLKLEIISSIGTTGLSYMQKFLQGLECSLLASLSGVYVRGDPENLEIATSLLECYSCDVLPWFDSIGGQEEVQFHFALTIWGQIGNILSFCASSQEQKLLSAAMTAMQYAVGRCLAENQTVIIDRAFGILLSTTSLPINDLMDEITSVKVEGYKSNDDLGCMSCREKWIISLFASVVAALRPQAHIANVKVILRLFLTTQLSGHVPSAQALGSIINKLPVKVENMDASNVFSLEDAIDLIFSSRVWSLCNEGPTNCSVARNNNETSIRNNLLIQSHAIEGLAWIGKGLLMRGHEKVKDLIVTLLSCLLSNHSEGSLPCTEQEFLCVMRSAADAFHILVSDSEACLNKRLHATIRPLYKQRLFSIVLPIILSLISKADSSIQRAMLYRAFANVVSGTPLSAVLSEAKKLIPILVDSLFVLSEDILNKDIVYCILLVLSGIMTDKKRSEVVEENAHIIVRRLIALMSYPHMMVIRETAIQCLTAMSELPHARIYPMRTQVLLSLLKTLDDPKRAVRLEAVKCRQACVSYMEFIYPQLPRVHIAIQSRHI</sequence>
<evidence type="ECO:0000256" key="3">
    <source>
        <dbReference type="ARBA" id="ARBA00022737"/>
    </source>
</evidence>
<reference evidence="8" key="2">
    <citation type="submission" date="2022-03" db="EMBL/GenBank/DDBJ databases">
        <title>Draft title - Genomic analysis of global carrot germplasm unveils the trajectory of domestication and the origin of high carotenoid orange carrot.</title>
        <authorList>
            <person name="Iorizzo M."/>
            <person name="Ellison S."/>
            <person name="Senalik D."/>
            <person name="Macko-Podgorni A."/>
            <person name="Grzebelus D."/>
            <person name="Bostan H."/>
            <person name="Rolling W."/>
            <person name="Curaba J."/>
            <person name="Simon P."/>
        </authorList>
    </citation>
    <scope>NUCLEOTIDE SEQUENCE</scope>
    <source>
        <tissue evidence="8">Leaf</tissue>
    </source>
</reference>